<dbReference type="EMBL" id="NKXS01000604">
    <property type="protein sequence ID" value="PIN23188.1"/>
    <property type="molecule type" value="Genomic_DNA"/>
</dbReference>
<dbReference type="OrthoDB" id="1920930at2759"/>
<evidence type="ECO:0000313" key="1">
    <source>
        <dbReference type="EMBL" id="PIN23188.1"/>
    </source>
</evidence>
<accession>A0A2G9I0A0</accession>
<organism evidence="1 2">
    <name type="scientific">Handroanthus impetiginosus</name>
    <dbReference type="NCBI Taxonomy" id="429701"/>
    <lineage>
        <taxon>Eukaryota</taxon>
        <taxon>Viridiplantae</taxon>
        <taxon>Streptophyta</taxon>
        <taxon>Embryophyta</taxon>
        <taxon>Tracheophyta</taxon>
        <taxon>Spermatophyta</taxon>
        <taxon>Magnoliopsida</taxon>
        <taxon>eudicotyledons</taxon>
        <taxon>Gunneridae</taxon>
        <taxon>Pentapetalae</taxon>
        <taxon>asterids</taxon>
        <taxon>lamiids</taxon>
        <taxon>Lamiales</taxon>
        <taxon>Bignoniaceae</taxon>
        <taxon>Crescentiina</taxon>
        <taxon>Tabebuia alliance</taxon>
        <taxon>Handroanthus</taxon>
    </lineage>
</organism>
<name>A0A2G9I0A0_9LAMI</name>
<keyword evidence="2" id="KW-1185">Reference proteome</keyword>
<reference evidence="2" key="1">
    <citation type="journal article" date="2018" name="Gigascience">
        <title>Genome assembly of the Pink Ipe (Handroanthus impetiginosus, Bignoniaceae), a highly valued, ecologically keystone Neotropical timber forest tree.</title>
        <authorList>
            <person name="Silva-Junior O.B."/>
            <person name="Grattapaglia D."/>
            <person name="Novaes E."/>
            <person name="Collevatti R.G."/>
        </authorList>
    </citation>
    <scope>NUCLEOTIDE SEQUENCE [LARGE SCALE GENOMIC DNA]</scope>
    <source>
        <strain evidence="2">cv. UFG-1</strain>
    </source>
</reference>
<proteinExistence type="predicted"/>
<dbReference type="AlphaFoldDB" id="A0A2G9I0A0"/>
<dbReference type="Proteomes" id="UP000231279">
    <property type="component" value="Unassembled WGS sequence"/>
</dbReference>
<evidence type="ECO:0000313" key="2">
    <source>
        <dbReference type="Proteomes" id="UP000231279"/>
    </source>
</evidence>
<protein>
    <submittedName>
        <fullName evidence="1">Uncharacterized protein</fullName>
    </submittedName>
</protein>
<gene>
    <name evidence="1" type="ORF">CDL12_04091</name>
</gene>
<comment type="caution">
    <text evidence="1">The sequence shown here is derived from an EMBL/GenBank/DDBJ whole genome shotgun (WGS) entry which is preliminary data.</text>
</comment>
<sequence>MRCYRVDFLNQQIQMVKNRLSVILEANKLTGSNYTNWLRNLKIVLDSKKRAFVLIQTWKTCVVMDNNLYIDLIIQSLPSSFEQFVMNFSISKLNVTVNELVHMLVIAEFTMKKDKMVLVASISKARKCKMGKKKEKFF</sequence>